<reference evidence="3 4" key="1">
    <citation type="journal article" date="2010" name="Int. J. Syst. Evol. Microbiol.">
        <title>Bacillus horneckiae sp. nov., isolated from a spacecraft-assembly clean room.</title>
        <authorList>
            <person name="Vaishampayan P."/>
            <person name="Probst A."/>
            <person name="Krishnamurthi S."/>
            <person name="Ghosh S."/>
            <person name="Osman S."/>
            <person name="McDowall A."/>
            <person name="Ruckmani A."/>
            <person name="Mayilraj S."/>
            <person name="Venkateswaran K."/>
        </authorList>
    </citation>
    <scope>NUCLEOTIDE SEQUENCE [LARGE SCALE GENOMIC DNA]</scope>
    <source>
        <strain evidence="4">1PO1SC</strain>
    </source>
</reference>
<dbReference type="SUPFAM" id="SSF54637">
    <property type="entry name" value="Thioesterase/thiol ester dehydrase-isomerase"/>
    <property type="match status" value="1"/>
</dbReference>
<dbReference type="InterPro" id="IPR050563">
    <property type="entry name" value="4-hydroxybenzoyl-CoA_TE"/>
</dbReference>
<keyword evidence="4" id="KW-1185">Reference proteome</keyword>
<dbReference type="GO" id="GO:0047617">
    <property type="term" value="F:fatty acyl-CoA hydrolase activity"/>
    <property type="evidence" value="ECO:0007669"/>
    <property type="project" value="TreeGrafter"/>
</dbReference>
<name>A0A2N0ZLI3_9BACI</name>
<proteinExistence type="inferred from homology"/>
<evidence type="ECO:0000313" key="4">
    <source>
        <dbReference type="Proteomes" id="UP000233343"/>
    </source>
</evidence>
<keyword evidence="2" id="KW-0378">Hydrolase</keyword>
<evidence type="ECO:0000256" key="2">
    <source>
        <dbReference type="ARBA" id="ARBA00022801"/>
    </source>
</evidence>
<dbReference type="InterPro" id="IPR029069">
    <property type="entry name" value="HotDog_dom_sf"/>
</dbReference>
<comment type="similarity">
    <text evidence="1">Belongs to the 4-hydroxybenzoyl-CoA thioesterase family.</text>
</comment>
<dbReference type="EMBL" id="PISD01000008">
    <property type="protein sequence ID" value="PKG30359.1"/>
    <property type="molecule type" value="Genomic_DNA"/>
</dbReference>
<dbReference type="PANTHER" id="PTHR31793">
    <property type="entry name" value="4-HYDROXYBENZOYL-COA THIOESTERASE FAMILY MEMBER"/>
    <property type="match status" value="1"/>
</dbReference>
<dbReference type="AlphaFoldDB" id="A0A2N0ZLI3"/>
<organism evidence="3 4">
    <name type="scientific">Cytobacillus horneckiae</name>
    <dbReference type="NCBI Taxonomy" id="549687"/>
    <lineage>
        <taxon>Bacteria</taxon>
        <taxon>Bacillati</taxon>
        <taxon>Bacillota</taxon>
        <taxon>Bacilli</taxon>
        <taxon>Bacillales</taxon>
        <taxon>Bacillaceae</taxon>
        <taxon>Cytobacillus</taxon>
    </lineage>
</organism>
<gene>
    <name evidence="3" type="ORF">CWS20_05035</name>
</gene>
<protein>
    <submittedName>
        <fullName evidence="3">Acyl-CoA thioesterase</fullName>
    </submittedName>
</protein>
<sequence>MVGMNQSEARSSSCSLPLIINGGRRMQKMIDIVVKAEDIDHLGHMNYMKYLFYLEKGVINWYEMVGIGRKVLDEKGLGTVLIQFDVSYKQEARLGDQLKIITSLTHVGNKSFIVHQEIYNQEEQLLTRCKKVFVMFNTRTRKGIPVVQEIAQFALQLNKENTL</sequence>
<accession>A0A2N0ZLI3</accession>
<dbReference type="Proteomes" id="UP000233343">
    <property type="component" value="Unassembled WGS sequence"/>
</dbReference>
<dbReference type="Pfam" id="PF13279">
    <property type="entry name" value="4HBT_2"/>
    <property type="match status" value="1"/>
</dbReference>
<dbReference type="Gene3D" id="3.10.129.10">
    <property type="entry name" value="Hotdog Thioesterase"/>
    <property type="match status" value="1"/>
</dbReference>
<dbReference type="PANTHER" id="PTHR31793:SF27">
    <property type="entry name" value="NOVEL THIOESTERASE SUPERFAMILY DOMAIN AND SAPOSIN A-TYPE DOMAIN CONTAINING PROTEIN (0610012H03RIK)"/>
    <property type="match status" value="1"/>
</dbReference>
<evidence type="ECO:0000256" key="1">
    <source>
        <dbReference type="ARBA" id="ARBA00005953"/>
    </source>
</evidence>
<evidence type="ECO:0000313" key="3">
    <source>
        <dbReference type="EMBL" id="PKG30359.1"/>
    </source>
</evidence>
<dbReference type="CDD" id="cd00586">
    <property type="entry name" value="4HBT"/>
    <property type="match status" value="1"/>
</dbReference>
<comment type="caution">
    <text evidence="3">The sequence shown here is derived from an EMBL/GenBank/DDBJ whole genome shotgun (WGS) entry which is preliminary data.</text>
</comment>